<keyword evidence="5 6" id="KW-0472">Membrane</keyword>
<evidence type="ECO:0000313" key="9">
    <source>
        <dbReference type="Proteomes" id="UP000030753"/>
    </source>
</evidence>
<evidence type="ECO:0000256" key="2">
    <source>
        <dbReference type="ARBA" id="ARBA00022448"/>
    </source>
</evidence>
<proteinExistence type="predicted"/>
<evidence type="ECO:0000256" key="6">
    <source>
        <dbReference type="SAM" id="Phobius"/>
    </source>
</evidence>
<organism evidence="8 9">
    <name type="scientific">Fusarium oxysporum NRRL 32931</name>
    <dbReference type="NCBI Taxonomy" id="660029"/>
    <lineage>
        <taxon>Eukaryota</taxon>
        <taxon>Fungi</taxon>
        <taxon>Dikarya</taxon>
        <taxon>Ascomycota</taxon>
        <taxon>Pezizomycotina</taxon>
        <taxon>Sordariomycetes</taxon>
        <taxon>Hypocreomycetidae</taxon>
        <taxon>Hypocreales</taxon>
        <taxon>Nectriaceae</taxon>
        <taxon>Fusarium</taxon>
        <taxon>Fusarium oxysporum species complex</taxon>
    </lineage>
</organism>
<evidence type="ECO:0000256" key="5">
    <source>
        <dbReference type="ARBA" id="ARBA00023136"/>
    </source>
</evidence>
<protein>
    <submittedName>
        <fullName evidence="8">ATPase</fullName>
    </submittedName>
</protein>
<dbReference type="GO" id="GO:0016020">
    <property type="term" value="C:membrane"/>
    <property type="evidence" value="ECO:0007669"/>
    <property type="project" value="UniProtKB-SubCell"/>
</dbReference>
<accession>W9HCJ6</accession>
<evidence type="ECO:0000259" key="7">
    <source>
        <dbReference type="Pfam" id="PF01061"/>
    </source>
</evidence>
<dbReference type="AlphaFoldDB" id="W9HCJ6"/>
<dbReference type="PANTHER" id="PTHR19241">
    <property type="entry name" value="ATP-BINDING CASSETTE TRANSPORTER"/>
    <property type="match status" value="1"/>
</dbReference>
<dbReference type="InterPro" id="IPR013525">
    <property type="entry name" value="ABC2_TM"/>
</dbReference>
<evidence type="ECO:0000256" key="4">
    <source>
        <dbReference type="ARBA" id="ARBA00022989"/>
    </source>
</evidence>
<keyword evidence="2" id="KW-0813">Transport</keyword>
<feature type="domain" description="ABC-2 type transporter transmembrane" evidence="7">
    <location>
        <begin position="9"/>
        <end position="93"/>
    </location>
</feature>
<evidence type="ECO:0000313" key="8">
    <source>
        <dbReference type="EMBL" id="EWY79927.1"/>
    </source>
</evidence>
<feature type="transmembrane region" description="Helical" evidence="6">
    <location>
        <begin position="31"/>
        <end position="56"/>
    </location>
</feature>
<reference evidence="8 9" key="1">
    <citation type="submission" date="2011-06" db="EMBL/GenBank/DDBJ databases">
        <title>The Genome Sequence of Fusarium oxysporum FOSC 3-a.</title>
        <authorList>
            <consortium name="The Broad Institute Genome Sequencing Platform"/>
            <person name="Ma L.-J."/>
            <person name="Gale L.R."/>
            <person name="Schwartz D.C."/>
            <person name="Zhou S."/>
            <person name="Corby-Kistler H."/>
            <person name="Young S.K."/>
            <person name="Zeng Q."/>
            <person name="Gargeya S."/>
            <person name="Fitzgerald M."/>
            <person name="Haas B."/>
            <person name="Abouelleil A."/>
            <person name="Alvarado L."/>
            <person name="Arachchi H.M."/>
            <person name="Berlin A."/>
            <person name="Brown A."/>
            <person name="Chapman S.B."/>
            <person name="Chen Z."/>
            <person name="Dunbar C."/>
            <person name="Freedman E."/>
            <person name="Gearin G."/>
            <person name="Gellesch M."/>
            <person name="Goldberg J."/>
            <person name="Griggs A."/>
            <person name="Gujja S."/>
            <person name="Heiman D."/>
            <person name="Howarth C."/>
            <person name="Larson L."/>
            <person name="Lui A."/>
            <person name="MacDonald P.J.P."/>
            <person name="Mehta T."/>
            <person name="Montmayeur A."/>
            <person name="Murphy C."/>
            <person name="Neiman D."/>
            <person name="Pearson M."/>
            <person name="Priest M."/>
            <person name="Roberts A."/>
            <person name="Saif S."/>
            <person name="Shea T."/>
            <person name="Shenoy N."/>
            <person name="Sisk P."/>
            <person name="Stolte C."/>
            <person name="Sykes S."/>
            <person name="Wortman J."/>
            <person name="Nusbaum C."/>
            <person name="Birren B."/>
        </authorList>
    </citation>
    <scope>NUCLEOTIDE SEQUENCE [LARGE SCALE GENOMIC DNA]</scope>
    <source>
        <strain evidence="9">FOSC 3-a</strain>
    </source>
</reference>
<dbReference type="Pfam" id="PF01061">
    <property type="entry name" value="ABC2_membrane"/>
    <property type="match status" value="1"/>
</dbReference>
<feature type="transmembrane region" description="Helical" evidence="6">
    <location>
        <begin position="68"/>
        <end position="91"/>
    </location>
</feature>
<name>W9HCJ6_FUSOX</name>
<dbReference type="Proteomes" id="UP000030753">
    <property type="component" value="Unassembled WGS sequence"/>
</dbReference>
<dbReference type="EMBL" id="JH717853">
    <property type="protein sequence ID" value="EWY79927.1"/>
    <property type="molecule type" value="Genomic_DNA"/>
</dbReference>
<dbReference type="HOGENOM" id="CLU_156291_0_0_1"/>
<gene>
    <name evidence="8" type="ORF">FOYG_16991</name>
</gene>
<evidence type="ECO:0000256" key="3">
    <source>
        <dbReference type="ARBA" id="ARBA00022692"/>
    </source>
</evidence>
<sequence>MYITDIRNLYKGRSVVRKQASYVFYRPSAEVLASIIVDIPVKLVVGTYFNIILYFLSGLATTASGSFIFFLFVFVATLAMSTVFRTIAAAIGTLP</sequence>
<comment type="subcellular location">
    <subcellularLocation>
        <location evidence="1">Membrane</location>
        <topology evidence="1">Multi-pass membrane protein</topology>
    </subcellularLocation>
</comment>
<dbReference type="GO" id="GO:0140359">
    <property type="term" value="F:ABC-type transporter activity"/>
    <property type="evidence" value="ECO:0007669"/>
    <property type="project" value="InterPro"/>
</dbReference>
<keyword evidence="3 6" id="KW-0812">Transmembrane</keyword>
<evidence type="ECO:0000256" key="1">
    <source>
        <dbReference type="ARBA" id="ARBA00004141"/>
    </source>
</evidence>
<keyword evidence="4 6" id="KW-1133">Transmembrane helix</keyword>